<dbReference type="Proteomes" id="UP000829194">
    <property type="component" value="Chromosome"/>
</dbReference>
<sequence>MKRAACAALLLAFAIPALAAGKGPGAVRKQIEMSMVLTGKVRIAADGHVQGLQIDRESEVPASVSQLIRGAVPQWKFDPAHPGDAADADGTPMSVRVVLRQAPEQGAENYTLRIVSAHFGQTKPADMPASVSLPPPSFPRAALAARLPATVYLVARIGRDGKVSDAFAEQVNLRAIGSERQMDEFRKKFADASLSAVKRWRFTPPREGADIGADHWQVRVPVDFLFELKRPAYGQWEAYVPGPRARAPWLQTDQDATAGVDAFSGTGLRMLGRGPRLLTPLSQG</sequence>
<protein>
    <submittedName>
        <fullName evidence="2">Protein tonB</fullName>
    </submittedName>
</protein>
<evidence type="ECO:0000313" key="2">
    <source>
        <dbReference type="EMBL" id="UNP29394.1"/>
    </source>
</evidence>
<dbReference type="SUPFAM" id="SSF74653">
    <property type="entry name" value="TolA/TonB C-terminal domain"/>
    <property type="match status" value="1"/>
</dbReference>
<proteinExistence type="predicted"/>
<reference evidence="2 3" key="1">
    <citation type="submission" date="2022-03" db="EMBL/GenBank/DDBJ databases">
        <title>Complete genome sequence of Lysobacter capsici VKM B-2533 and Lysobacter gummosus 10.1.1, promising sources of lytic agents.</title>
        <authorList>
            <person name="Tarlachkov S.V."/>
            <person name="Kudryakova I.V."/>
            <person name="Afoshin A.S."/>
            <person name="Leontyevskaya E.A."/>
            <person name="Leontyevskaya N.V."/>
        </authorList>
    </citation>
    <scope>NUCLEOTIDE SEQUENCE [LARGE SCALE GENOMIC DNA]</scope>
    <source>
        <strain evidence="2 3">10.1.1</strain>
    </source>
</reference>
<evidence type="ECO:0000313" key="3">
    <source>
        <dbReference type="Proteomes" id="UP000829194"/>
    </source>
</evidence>
<dbReference type="EMBL" id="CP093547">
    <property type="protein sequence ID" value="UNP29394.1"/>
    <property type="molecule type" value="Genomic_DNA"/>
</dbReference>
<keyword evidence="1" id="KW-0732">Signal</keyword>
<feature type="chain" id="PRO_5047350609" evidence="1">
    <location>
        <begin position="20"/>
        <end position="284"/>
    </location>
</feature>
<gene>
    <name evidence="2" type="ORF">MOV92_23485</name>
</gene>
<organism evidence="2 3">
    <name type="scientific">Lysobacter gummosus</name>
    <dbReference type="NCBI Taxonomy" id="262324"/>
    <lineage>
        <taxon>Bacteria</taxon>
        <taxon>Pseudomonadati</taxon>
        <taxon>Pseudomonadota</taxon>
        <taxon>Gammaproteobacteria</taxon>
        <taxon>Lysobacterales</taxon>
        <taxon>Lysobacteraceae</taxon>
        <taxon>Lysobacter</taxon>
    </lineage>
</organism>
<dbReference type="RefSeq" id="WP_148649111.1">
    <property type="nucleotide sequence ID" value="NZ_CP011131.1"/>
</dbReference>
<feature type="signal peptide" evidence="1">
    <location>
        <begin position="1"/>
        <end position="19"/>
    </location>
</feature>
<keyword evidence="3" id="KW-1185">Reference proteome</keyword>
<evidence type="ECO:0000256" key="1">
    <source>
        <dbReference type="SAM" id="SignalP"/>
    </source>
</evidence>
<dbReference type="Gene3D" id="3.30.1150.10">
    <property type="match status" value="1"/>
</dbReference>
<accession>A0ABY3XCP8</accession>
<name>A0ABY3XCP8_9GAMM</name>